<dbReference type="GeneID" id="303189635"/>
<gene>
    <name evidence="1" type="ORF">CIK83_11960</name>
</gene>
<dbReference type="RefSeq" id="WP_086959707.1">
    <property type="nucleotide sequence ID" value="NZ_FUKS01000013.1"/>
</dbReference>
<dbReference type="EMBL" id="QPGL01000002">
    <property type="protein sequence ID" value="RCS70172.1"/>
    <property type="molecule type" value="Genomic_DNA"/>
</dbReference>
<name>A0A368LHE8_9VIBR</name>
<dbReference type="AlphaFoldDB" id="A0A368LHE8"/>
<keyword evidence="2" id="KW-1185">Reference proteome</keyword>
<accession>A0A368LHE8</accession>
<dbReference type="Proteomes" id="UP000252479">
    <property type="component" value="Unassembled WGS sequence"/>
</dbReference>
<proteinExistence type="predicted"/>
<sequence length="106" mass="12517">MSQTSEWVYTNTATVRPFISIDQWDGQIVYGVEYEIACTWTAKAEQMRDDKGQEFVSKNEIFTEDKRPKYLDLIQLNGDTQWQEIRSVTGWDMSFFNEEPDFKLVT</sequence>
<evidence type="ECO:0000313" key="1">
    <source>
        <dbReference type="EMBL" id="RCS70172.1"/>
    </source>
</evidence>
<evidence type="ECO:0000313" key="2">
    <source>
        <dbReference type="Proteomes" id="UP000252479"/>
    </source>
</evidence>
<comment type="caution">
    <text evidence="1">The sequence shown here is derived from an EMBL/GenBank/DDBJ whole genome shotgun (WGS) entry which is preliminary data.</text>
</comment>
<protein>
    <submittedName>
        <fullName evidence="1">Uncharacterized protein</fullName>
    </submittedName>
</protein>
<reference evidence="1 2" key="1">
    <citation type="journal article" date="2017" name="Elife">
        <title>Extensive horizontal gene transfer in cheese-associated bacteria.</title>
        <authorList>
            <person name="Bonham K.S."/>
            <person name="Wolfe B.E."/>
            <person name="Dutton R.J."/>
        </authorList>
    </citation>
    <scope>NUCLEOTIDE SEQUENCE [LARGE SCALE GENOMIC DNA]</scope>
    <source>
        <strain evidence="1 2">JB196</strain>
    </source>
</reference>
<organism evidence="1 2">
    <name type="scientific">Vibrio casei</name>
    <dbReference type="NCBI Taxonomy" id="673372"/>
    <lineage>
        <taxon>Bacteria</taxon>
        <taxon>Pseudomonadati</taxon>
        <taxon>Pseudomonadota</taxon>
        <taxon>Gammaproteobacteria</taxon>
        <taxon>Vibrionales</taxon>
        <taxon>Vibrionaceae</taxon>
        <taxon>Vibrio</taxon>
    </lineage>
</organism>